<dbReference type="AlphaFoldDB" id="A0A0R3S6T4"/>
<evidence type="ECO:0000313" key="3">
    <source>
        <dbReference type="WBParaSite" id="EEL_0001050601-mRNA-1"/>
    </source>
</evidence>
<dbReference type="PANTHER" id="PTHR43394:SF1">
    <property type="entry name" value="ATP-BINDING CASSETTE SUB-FAMILY B MEMBER 10, MITOCHONDRIAL"/>
    <property type="match status" value="1"/>
</dbReference>
<dbReference type="GO" id="GO:0016887">
    <property type="term" value="F:ATP hydrolysis activity"/>
    <property type="evidence" value="ECO:0007669"/>
    <property type="project" value="InterPro"/>
</dbReference>
<dbReference type="WBParaSite" id="EEL_0001050601-mRNA-1">
    <property type="protein sequence ID" value="EEL_0001050601-mRNA-1"/>
    <property type="gene ID" value="EEL_0001050601"/>
</dbReference>
<reference evidence="3" key="1">
    <citation type="submission" date="2017-02" db="UniProtKB">
        <authorList>
            <consortium name="WormBaseParasite"/>
        </authorList>
    </citation>
    <scope>IDENTIFICATION</scope>
</reference>
<organism evidence="2 3">
    <name type="scientific">Elaeophora elaphi</name>
    <dbReference type="NCBI Taxonomy" id="1147741"/>
    <lineage>
        <taxon>Eukaryota</taxon>
        <taxon>Metazoa</taxon>
        <taxon>Ecdysozoa</taxon>
        <taxon>Nematoda</taxon>
        <taxon>Chromadorea</taxon>
        <taxon>Rhabditida</taxon>
        <taxon>Spirurina</taxon>
        <taxon>Spiruromorpha</taxon>
        <taxon>Filarioidea</taxon>
        <taxon>Onchocercidae</taxon>
        <taxon>Elaeophora</taxon>
    </lineage>
</organism>
<keyword evidence="2" id="KW-1185">Reference proteome</keyword>
<dbReference type="GO" id="GO:0005743">
    <property type="term" value="C:mitochondrial inner membrane"/>
    <property type="evidence" value="ECO:0007669"/>
    <property type="project" value="TreeGrafter"/>
</dbReference>
<dbReference type="InterPro" id="IPR039421">
    <property type="entry name" value="Type_1_exporter"/>
</dbReference>
<dbReference type="GO" id="GO:0090374">
    <property type="term" value="P:oligopeptide export from mitochondrion"/>
    <property type="evidence" value="ECO:0007669"/>
    <property type="project" value="TreeGrafter"/>
</dbReference>
<dbReference type="GO" id="GO:0015421">
    <property type="term" value="F:ABC-type oligopeptide transporter activity"/>
    <property type="evidence" value="ECO:0007669"/>
    <property type="project" value="TreeGrafter"/>
</dbReference>
<dbReference type="SUPFAM" id="SSF52540">
    <property type="entry name" value="P-loop containing nucleoside triphosphate hydrolases"/>
    <property type="match status" value="1"/>
</dbReference>
<proteinExistence type="predicted"/>
<dbReference type="Pfam" id="PF00005">
    <property type="entry name" value="ABC_tran"/>
    <property type="match status" value="1"/>
</dbReference>
<evidence type="ECO:0000313" key="2">
    <source>
        <dbReference type="Proteomes" id="UP000050640"/>
    </source>
</evidence>
<dbReference type="InterPro" id="IPR027417">
    <property type="entry name" value="P-loop_NTPase"/>
</dbReference>
<dbReference type="PANTHER" id="PTHR43394">
    <property type="entry name" value="ATP-DEPENDENT PERMEASE MDL1, MITOCHONDRIAL"/>
    <property type="match status" value="1"/>
</dbReference>
<dbReference type="InterPro" id="IPR003439">
    <property type="entry name" value="ABC_transporter-like_ATP-bd"/>
</dbReference>
<dbReference type="Proteomes" id="UP000050640">
    <property type="component" value="Unplaced"/>
</dbReference>
<sequence length="69" mass="7528">MKTRVGDRGLQLSGGQKQRVAIARAVIRDPSVMIFDEATSALDRKHEVEVQRAIDAASQGVTTITIAHR</sequence>
<protein>
    <submittedName>
        <fullName evidence="3">ABC transporter domain-containing protein</fullName>
    </submittedName>
</protein>
<dbReference type="Gene3D" id="3.40.50.300">
    <property type="entry name" value="P-loop containing nucleotide triphosphate hydrolases"/>
    <property type="match status" value="1"/>
</dbReference>
<dbReference type="STRING" id="1147741.A0A0R3S6T4"/>
<dbReference type="GO" id="GO:0005524">
    <property type="term" value="F:ATP binding"/>
    <property type="evidence" value="ECO:0007669"/>
    <property type="project" value="InterPro"/>
</dbReference>
<feature type="domain" description="ABC transporter" evidence="1">
    <location>
        <begin position="2"/>
        <end position="40"/>
    </location>
</feature>
<evidence type="ECO:0000259" key="1">
    <source>
        <dbReference type="Pfam" id="PF00005"/>
    </source>
</evidence>
<name>A0A0R3S6T4_9BILA</name>
<accession>A0A0R3S6T4</accession>